<dbReference type="Proteomes" id="UP001193081">
    <property type="component" value="Unassembled WGS sequence"/>
</dbReference>
<dbReference type="RefSeq" id="WP_135477560.1">
    <property type="nucleotide sequence ID" value="NZ_SIJK02000009.1"/>
</dbReference>
<sequence length="178" mass="20737">MKFVALLRGINVGKSIQVPMKTLKGLLEELGLENVVTYLNSGNVLFESERDSSELTEMIENKLEKTFGQNIPTLVKTSFEIVEIEKAIPAEWHSNEREQTYVAYLFDDIARPEIISELPIRREYMEIFYTNKAIVWNIKKENYNRSHITKIIGHKSYSRMTTRNVNTARKLAEFCKEE</sequence>
<dbReference type="InterPro" id="IPR012545">
    <property type="entry name" value="DUF1697"/>
</dbReference>
<dbReference type="PANTHER" id="PTHR36439">
    <property type="entry name" value="BLL4334 PROTEIN"/>
    <property type="match status" value="1"/>
</dbReference>
<reference evidence="1 2" key="1">
    <citation type="submission" date="2021-03" db="EMBL/GenBank/DDBJ databases">
        <authorList>
            <person name="Grouzdev D.S."/>
        </authorList>
    </citation>
    <scope>NUCLEOTIDE SEQUENCE [LARGE SCALE GENOMIC DNA]</scope>
    <source>
        <strain evidence="1 2">M50-1</strain>
    </source>
</reference>
<evidence type="ECO:0000313" key="1">
    <source>
        <dbReference type="EMBL" id="MBP1465521.1"/>
    </source>
</evidence>
<keyword evidence="2" id="KW-1185">Reference proteome</keyword>
<gene>
    <name evidence="1" type="ORF">EYB53_007365</name>
</gene>
<dbReference type="PIRSF" id="PIRSF008502">
    <property type="entry name" value="UCP008502"/>
    <property type="match status" value="1"/>
</dbReference>
<name>A0ABS4D7W5_9CHLR</name>
<dbReference type="Gene3D" id="3.30.70.1280">
    <property type="entry name" value="SP0830-like domains"/>
    <property type="match status" value="1"/>
</dbReference>
<protein>
    <submittedName>
        <fullName evidence="1">DUF1697 domain-containing protein</fullName>
    </submittedName>
</protein>
<dbReference type="EMBL" id="SIJK02000009">
    <property type="protein sequence ID" value="MBP1465521.1"/>
    <property type="molecule type" value="Genomic_DNA"/>
</dbReference>
<dbReference type="Gene3D" id="3.30.70.1260">
    <property type="entry name" value="bacterial protein sp0830 like"/>
    <property type="match status" value="1"/>
</dbReference>
<accession>A0ABS4D7W5</accession>
<comment type="caution">
    <text evidence="1">The sequence shown here is derived from an EMBL/GenBank/DDBJ whole genome shotgun (WGS) entry which is preliminary data.</text>
</comment>
<organism evidence="1 2">
    <name type="scientific">Candidatus Chloroploca mongolica</name>
    <dbReference type="NCBI Taxonomy" id="2528176"/>
    <lineage>
        <taxon>Bacteria</taxon>
        <taxon>Bacillati</taxon>
        <taxon>Chloroflexota</taxon>
        <taxon>Chloroflexia</taxon>
        <taxon>Chloroflexales</taxon>
        <taxon>Chloroflexineae</taxon>
        <taxon>Oscillochloridaceae</taxon>
        <taxon>Candidatus Chloroploca</taxon>
    </lineage>
</organism>
<proteinExistence type="predicted"/>
<dbReference type="Pfam" id="PF08002">
    <property type="entry name" value="DUF1697"/>
    <property type="match status" value="1"/>
</dbReference>
<evidence type="ECO:0000313" key="2">
    <source>
        <dbReference type="Proteomes" id="UP001193081"/>
    </source>
</evidence>
<dbReference type="SUPFAM" id="SSF160379">
    <property type="entry name" value="SP0830-like"/>
    <property type="match status" value="1"/>
</dbReference>
<dbReference type="PANTHER" id="PTHR36439:SF1">
    <property type="entry name" value="DUF1697 DOMAIN-CONTAINING PROTEIN"/>
    <property type="match status" value="1"/>
</dbReference>